<evidence type="ECO:0000313" key="3">
    <source>
        <dbReference type="EMBL" id="SVA00815.1"/>
    </source>
</evidence>
<dbReference type="SUPFAM" id="SSF53927">
    <property type="entry name" value="Cytidine deaminase-like"/>
    <property type="match status" value="1"/>
</dbReference>
<dbReference type="GO" id="GO:0016783">
    <property type="term" value="F:sulfurtransferase activity"/>
    <property type="evidence" value="ECO:0007669"/>
    <property type="project" value="InterPro"/>
</dbReference>
<keyword evidence="2" id="KW-0501">Molybdenum cofactor biosynthesis</keyword>
<proteinExistence type="inferred from homology"/>
<dbReference type="NCBIfam" id="NF001943">
    <property type="entry name" value="PRK00724.1-2"/>
    <property type="match status" value="1"/>
</dbReference>
<keyword evidence="1" id="KW-0963">Cytoplasm</keyword>
<dbReference type="PIRSF" id="PIRSF015626">
    <property type="entry name" value="FdhD"/>
    <property type="match status" value="1"/>
</dbReference>
<dbReference type="AlphaFoldDB" id="A0A381S9P3"/>
<accession>A0A381S9P3</accession>
<dbReference type="EMBL" id="UINC01002840">
    <property type="protein sequence ID" value="SVA00815.1"/>
    <property type="molecule type" value="Genomic_DNA"/>
</dbReference>
<dbReference type="Pfam" id="PF02634">
    <property type="entry name" value="FdhD-NarQ"/>
    <property type="match status" value="1"/>
</dbReference>
<dbReference type="HAMAP" id="MF_00187">
    <property type="entry name" value="FdhD"/>
    <property type="match status" value="1"/>
</dbReference>
<name>A0A381S9P3_9ZZZZ</name>
<dbReference type="Gene3D" id="3.40.140.10">
    <property type="entry name" value="Cytidine Deaminase, domain 2"/>
    <property type="match status" value="1"/>
</dbReference>
<sequence length="271" mass="29391">MFETSREVEVTRVRAGVRDALRDHAATEEPMEVRIHGEPFAVIMRTPGRDHHLAAGFLLSEQVVRGPDEIGLIRHCTAPETPELKNVVDVTLQGKPAVERIRERRQVVTSSSCGLCGRVTLDSLHAQVPSLDDTWEVAGASVIAWPRRLREAQDAFERTGGMHAAGLFDASDALVDVAEDVGRHNAVDKVVGRMLLLERLPLSSCGLAVSGRASFEIVQKALLARIPLVAAVSAPSTLAIELAEESGVTLLGFVRDGGYNIYSHPRRVVSV</sequence>
<organism evidence="3">
    <name type="scientific">marine metagenome</name>
    <dbReference type="NCBI Taxonomy" id="408172"/>
    <lineage>
        <taxon>unclassified sequences</taxon>
        <taxon>metagenomes</taxon>
        <taxon>ecological metagenomes</taxon>
    </lineage>
</organism>
<evidence type="ECO:0000256" key="2">
    <source>
        <dbReference type="ARBA" id="ARBA00023150"/>
    </source>
</evidence>
<dbReference type="PANTHER" id="PTHR30592">
    <property type="entry name" value="FORMATE DEHYDROGENASE"/>
    <property type="match status" value="1"/>
</dbReference>
<reference evidence="3" key="1">
    <citation type="submission" date="2018-05" db="EMBL/GenBank/DDBJ databases">
        <authorList>
            <person name="Lanie J.A."/>
            <person name="Ng W.-L."/>
            <person name="Kazmierczak K.M."/>
            <person name="Andrzejewski T.M."/>
            <person name="Davidsen T.M."/>
            <person name="Wayne K.J."/>
            <person name="Tettelin H."/>
            <person name="Glass J.I."/>
            <person name="Rusch D."/>
            <person name="Podicherti R."/>
            <person name="Tsui H.-C.T."/>
            <person name="Winkler M.E."/>
        </authorList>
    </citation>
    <scope>NUCLEOTIDE SEQUENCE</scope>
</reference>
<protein>
    <recommendedName>
        <fullName evidence="4">Sulfur carrier protein FdhD</fullName>
    </recommendedName>
</protein>
<dbReference type="GO" id="GO:0006777">
    <property type="term" value="P:Mo-molybdopterin cofactor biosynthetic process"/>
    <property type="evidence" value="ECO:0007669"/>
    <property type="project" value="UniProtKB-KW"/>
</dbReference>
<dbReference type="Gene3D" id="3.10.20.10">
    <property type="match status" value="1"/>
</dbReference>
<dbReference type="InterPro" id="IPR003786">
    <property type="entry name" value="FdhD"/>
</dbReference>
<dbReference type="NCBIfam" id="TIGR00129">
    <property type="entry name" value="fdhD_narQ"/>
    <property type="match status" value="1"/>
</dbReference>
<evidence type="ECO:0008006" key="4">
    <source>
        <dbReference type="Google" id="ProtNLM"/>
    </source>
</evidence>
<evidence type="ECO:0000256" key="1">
    <source>
        <dbReference type="ARBA" id="ARBA00022490"/>
    </source>
</evidence>
<gene>
    <name evidence="3" type="ORF">METZ01_LOCUS53669</name>
</gene>
<dbReference type="PANTHER" id="PTHR30592:SF1">
    <property type="entry name" value="SULFUR CARRIER PROTEIN FDHD"/>
    <property type="match status" value="1"/>
</dbReference>
<dbReference type="InterPro" id="IPR016193">
    <property type="entry name" value="Cytidine_deaminase-like"/>
</dbReference>